<keyword evidence="4" id="KW-1185">Reference proteome</keyword>
<dbReference type="SUPFAM" id="SSF110395">
    <property type="entry name" value="CutC-like"/>
    <property type="match status" value="1"/>
</dbReference>
<dbReference type="GO" id="GO:0005507">
    <property type="term" value="F:copper ion binding"/>
    <property type="evidence" value="ECO:0007669"/>
    <property type="project" value="TreeGrafter"/>
</dbReference>
<evidence type="ECO:0000313" key="4">
    <source>
        <dbReference type="Proteomes" id="UP001244011"/>
    </source>
</evidence>
<evidence type="ECO:0000313" key="3">
    <source>
        <dbReference type="EMBL" id="KAK1766161.1"/>
    </source>
</evidence>
<organism evidence="3 4">
    <name type="scientific">Phialemonium atrogriseum</name>
    <dbReference type="NCBI Taxonomy" id="1093897"/>
    <lineage>
        <taxon>Eukaryota</taxon>
        <taxon>Fungi</taxon>
        <taxon>Dikarya</taxon>
        <taxon>Ascomycota</taxon>
        <taxon>Pezizomycotina</taxon>
        <taxon>Sordariomycetes</taxon>
        <taxon>Sordariomycetidae</taxon>
        <taxon>Cephalothecales</taxon>
        <taxon>Cephalothecaceae</taxon>
        <taxon>Phialemonium</taxon>
    </lineage>
</organism>
<dbReference type="EMBL" id="MU839012">
    <property type="protein sequence ID" value="KAK1766161.1"/>
    <property type="molecule type" value="Genomic_DNA"/>
</dbReference>
<sequence>MWTPRLEIPIFGPASASPAVSLGAARLELNAAGSYPLGGTTPSASELGDTAAAAALAGSSSSPAASATLRVMIRPRGPPADGSPDFLYASGELAEMREAIVGFGRSGLLDPERGDGFVFGVLRRAGGGGGGVVVDVERNAELVRLAWPFKCVFHRAFDDVVGSVARLGQGGGDGQHQTTTEVWKAALEDVIDCGFSGVLTSGGPGTAPGNALVLNGIVAGAKERIEVVVGGGVRSTNVRDLALAIRHDTSPVWFHSSCLTSKDGGEEVDGEEVRYISRELGLLQGEGSKSK</sequence>
<dbReference type="RefSeq" id="XP_060282374.1">
    <property type="nucleotide sequence ID" value="XM_060421918.1"/>
</dbReference>
<dbReference type="GeneID" id="85305105"/>
<dbReference type="Pfam" id="PF03932">
    <property type="entry name" value="CutC"/>
    <property type="match status" value="2"/>
</dbReference>
<comment type="similarity">
    <text evidence="1">Belongs to the CutC family.</text>
</comment>
<protein>
    <recommendedName>
        <fullName evidence="2">Copper homeostasis protein cutC homolog</fullName>
    </recommendedName>
</protein>
<gene>
    <name evidence="3" type="ORF">QBC33DRAFT_110327</name>
</gene>
<reference evidence="3" key="1">
    <citation type="submission" date="2023-06" db="EMBL/GenBank/DDBJ databases">
        <title>Genome-scale phylogeny and comparative genomics of the fungal order Sordariales.</title>
        <authorList>
            <consortium name="Lawrence Berkeley National Laboratory"/>
            <person name="Hensen N."/>
            <person name="Bonometti L."/>
            <person name="Westerberg I."/>
            <person name="Brannstrom I.O."/>
            <person name="Guillou S."/>
            <person name="Cros-Aarteil S."/>
            <person name="Calhoun S."/>
            <person name="Haridas S."/>
            <person name="Kuo A."/>
            <person name="Mondo S."/>
            <person name="Pangilinan J."/>
            <person name="Riley R."/>
            <person name="Labutti K."/>
            <person name="Andreopoulos B."/>
            <person name="Lipzen A."/>
            <person name="Chen C."/>
            <person name="Yanf M."/>
            <person name="Daum C."/>
            <person name="Ng V."/>
            <person name="Clum A."/>
            <person name="Steindorff A."/>
            <person name="Ohm R."/>
            <person name="Martin F."/>
            <person name="Silar P."/>
            <person name="Natvig D."/>
            <person name="Lalanne C."/>
            <person name="Gautier V."/>
            <person name="Ament-Velasquez S.L."/>
            <person name="Kruys A."/>
            <person name="Hutchinson M.I."/>
            <person name="Powell A.J."/>
            <person name="Barry K."/>
            <person name="Miller A.N."/>
            <person name="Grigoriev I.V."/>
            <person name="Debuchy R."/>
            <person name="Gladieux P."/>
            <person name="Thoren M.H."/>
            <person name="Johannesson H."/>
        </authorList>
    </citation>
    <scope>NUCLEOTIDE SEQUENCE</scope>
    <source>
        <strain evidence="3">8032-3</strain>
    </source>
</reference>
<comment type="caution">
    <text evidence="3">The sequence shown here is derived from an EMBL/GenBank/DDBJ whole genome shotgun (WGS) entry which is preliminary data.</text>
</comment>
<dbReference type="InterPro" id="IPR036822">
    <property type="entry name" value="CutC-like_dom_sf"/>
</dbReference>
<dbReference type="InterPro" id="IPR005627">
    <property type="entry name" value="CutC-like"/>
</dbReference>
<accession>A0AAJ0C1V5</accession>
<evidence type="ECO:0000256" key="2">
    <source>
        <dbReference type="ARBA" id="ARBA00019014"/>
    </source>
</evidence>
<dbReference type="AlphaFoldDB" id="A0AAJ0C1V5"/>
<dbReference type="PANTHER" id="PTHR12598">
    <property type="entry name" value="COPPER HOMEOSTASIS PROTEIN CUTC"/>
    <property type="match status" value="1"/>
</dbReference>
<dbReference type="Proteomes" id="UP001244011">
    <property type="component" value="Unassembled WGS sequence"/>
</dbReference>
<proteinExistence type="inferred from homology"/>
<evidence type="ECO:0000256" key="1">
    <source>
        <dbReference type="ARBA" id="ARBA00007768"/>
    </source>
</evidence>
<dbReference type="PANTHER" id="PTHR12598:SF0">
    <property type="entry name" value="COPPER HOMEOSTASIS PROTEIN CUTC HOMOLOG"/>
    <property type="match status" value="1"/>
</dbReference>
<dbReference type="Gene3D" id="3.20.20.380">
    <property type="entry name" value="Copper homeostasis (CutC) domain"/>
    <property type="match status" value="1"/>
</dbReference>
<name>A0AAJ0C1V5_9PEZI</name>